<gene>
    <name evidence="5" type="ORF">AJ85_21085</name>
    <name evidence="4" type="ORF">BALCAV_0200295</name>
</gene>
<feature type="repeat" description="TPR" evidence="3">
    <location>
        <begin position="32"/>
        <end position="65"/>
    </location>
</feature>
<dbReference type="Pfam" id="PF25058">
    <property type="entry name" value="ARM_TT21"/>
    <property type="match status" value="1"/>
</dbReference>
<dbReference type="PANTHER" id="PTHR45586">
    <property type="entry name" value="TPR REPEAT-CONTAINING PROTEIN PA4667"/>
    <property type="match status" value="1"/>
</dbReference>
<dbReference type="SUPFAM" id="SSF48452">
    <property type="entry name" value="TPR-like"/>
    <property type="match status" value="2"/>
</dbReference>
<proteinExistence type="predicted"/>
<protein>
    <submittedName>
        <fullName evidence="4">Uncharacterized protein</fullName>
    </submittedName>
</protein>
<keyword evidence="1" id="KW-0677">Repeat</keyword>
<dbReference type="Pfam" id="PF13181">
    <property type="entry name" value="TPR_8"/>
    <property type="match status" value="1"/>
</dbReference>
<dbReference type="OrthoDB" id="2080803at2"/>
<name>A0A094XK39_ALKAL</name>
<keyword evidence="6" id="KW-1185">Reference proteome</keyword>
<dbReference type="Proteomes" id="UP000297014">
    <property type="component" value="Unassembled WGS sequence"/>
</dbReference>
<evidence type="ECO:0000313" key="6">
    <source>
        <dbReference type="Proteomes" id="UP000002754"/>
    </source>
</evidence>
<reference evidence="5 7" key="2">
    <citation type="submission" date="2014-01" db="EMBL/GenBank/DDBJ databases">
        <title>Draft genome sequencing of Bacillus alcalophilus CGMCC 1.3604.</title>
        <authorList>
            <person name="Yang J."/>
            <person name="Diao L."/>
            <person name="Yang S."/>
        </authorList>
    </citation>
    <scope>NUCLEOTIDE SEQUENCE [LARGE SCALE GENOMIC DNA]</scope>
    <source>
        <strain evidence="5 7">CGMCC 1.3604</strain>
    </source>
</reference>
<evidence type="ECO:0000256" key="3">
    <source>
        <dbReference type="PROSITE-ProRule" id="PRU00339"/>
    </source>
</evidence>
<dbReference type="EMBL" id="ALPT02000001">
    <property type="protein sequence ID" value="KGA99130.1"/>
    <property type="molecule type" value="Genomic_DNA"/>
</dbReference>
<feature type="repeat" description="TPR" evidence="3">
    <location>
        <begin position="271"/>
        <end position="304"/>
    </location>
</feature>
<dbReference type="Pfam" id="PF13432">
    <property type="entry name" value="TPR_16"/>
    <property type="match status" value="2"/>
</dbReference>
<dbReference type="STRING" id="1218173.BALCAV_0200295"/>
<keyword evidence="2 3" id="KW-0802">TPR repeat</keyword>
<comment type="caution">
    <text evidence="4">The sequence shown here is derived from an EMBL/GenBank/DDBJ whole genome shotgun (WGS) entry which is preliminary data.</text>
</comment>
<sequence>MKEIQQGLTFIEEGKIEDGLKKINQAKETANHDQLFTIAEIYYELGHLQEAKKILEELMALYPDEGNVLIQLAEILIDLDEEDEAIEYLLDIKENDPTFLQAQLLLADLYQMQALDEVAEQKLLTAAKKAPDEVIISYGLGDFYLGRGDYQKSIPHLKRAVHKKEELPGMHIELKLAEAYSAGGQFEEALQYYKEGLKDYFEPHALFGYGFTAYQVGDMGLAIEQLEALKALDPDFTSLYPYLARAFEAEQRFDEAMDALKAGMTVDDYNDQLYLLAGKLSFKRQNPDEAVQFLQQAIAINPSNLEAIQTLAAFYKDQELFEELLELLSHVEGLGEGGDPLLTWYEANALNHDEQFETAAVKYQEVREHFKEDPDFLEEYAYFLLENGERENAIVYFKSLLQYAPSREDVRELLLNLEN</sequence>
<dbReference type="Gene3D" id="1.25.40.10">
    <property type="entry name" value="Tetratricopeptide repeat domain"/>
    <property type="match status" value="2"/>
</dbReference>
<dbReference type="InterPro" id="IPR019734">
    <property type="entry name" value="TPR_rpt"/>
</dbReference>
<dbReference type="SMART" id="SM00028">
    <property type="entry name" value="TPR"/>
    <property type="match status" value="8"/>
</dbReference>
<dbReference type="InterPro" id="IPR011990">
    <property type="entry name" value="TPR-like_helical_dom_sf"/>
</dbReference>
<dbReference type="eggNOG" id="COG0457">
    <property type="taxonomic scope" value="Bacteria"/>
</dbReference>
<organism evidence="4 6">
    <name type="scientific">Alkalihalobacillus alcalophilus ATCC 27647 = CGMCC 1.3604</name>
    <dbReference type="NCBI Taxonomy" id="1218173"/>
    <lineage>
        <taxon>Bacteria</taxon>
        <taxon>Bacillati</taxon>
        <taxon>Bacillota</taxon>
        <taxon>Bacilli</taxon>
        <taxon>Bacillales</taxon>
        <taxon>Bacillaceae</taxon>
        <taxon>Alkalihalobacillus</taxon>
    </lineage>
</organism>
<evidence type="ECO:0000313" key="4">
    <source>
        <dbReference type="EMBL" id="KGA99130.1"/>
    </source>
</evidence>
<reference evidence="4 6" key="1">
    <citation type="journal article" date="2014" name="Genome Announc.">
        <title>Draft Genome Sequence of Bacillus alcalophilus AV1934, a Classic Alkaliphile Isolated from Human Feces in 1934.</title>
        <authorList>
            <person name="Attie O."/>
            <person name="Jayaprakash A."/>
            <person name="Shah H."/>
            <person name="Paulsen I.T."/>
            <person name="Morino M."/>
            <person name="Takahashi Y."/>
            <person name="Narumi I."/>
            <person name="Sachidanandam R."/>
            <person name="Satoh K."/>
            <person name="Ito M."/>
            <person name="Krulwich T.A."/>
        </authorList>
    </citation>
    <scope>NUCLEOTIDE SEQUENCE [LARGE SCALE GENOMIC DNA]</scope>
    <source>
        <strain evidence="4 6">AV1934</strain>
    </source>
</reference>
<dbReference type="InterPro" id="IPR051012">
    <property type="entry name" value="CellSynth/LPSAsmb/PSIAsmb"/>
</dbReference>
<dbReference type="AlphaFoldDB" id="A0A094XK39"/>
<accession>A0A094XK39</accession>
<evidence type="ECO:0000313" key="7">
    <source>
        <dbReference type="Proteomes" id="UP000297014"/>
    </source>
</evidence>
<evidence type="ECO:0000256" key="1">
    <source>
        <dbReference type="ARBA" id="ARBA00022737"/>
    </source>
</evidence>
<dbReference type="PANTHER" id="PTHR45586:SF1">
    <property type="entry name" value="LIPOPOLYSACCHARIDE ASSEMBLY PROTEIN B"/>
    <property type="match status" value="1"/>
</dbReference>
<evidence type="ECO:0000313" key="5">
    <source>
        <dbReference type="EMBL" id="THG92015.1"/>
    </source>
</evidence>
<dbReference type="PROSITE" id="PS50005">
    <property type="entry name" value="TPR"/>
    <property type="match status" value="2"/>
</dbReference>
<dbReference type="Proteomes" id="UP000002754">
    <property type="component" value="Unassembled WGS sequence"/>
</dbReference>
<dbReference type="RefSeq" id="WP_003323149.1">
    <property type="nucleotide sequence ID" value="NZ_ALPT02000001.1"/>
</dbReference>
<dbReference type="EMBL" id="JALP01000027">
    <property type="protein sequence ID" value="THG92015.1"/>
    <property type="molecule type" value="Genomic_DNA"/>
</dbReference>
<evidence type="ECO:0000256" key="2">
    <source>
        <dbReference type="ARBA" id="ARBA00022803"/>
    </source>
</evidence>